<dbReference type="HOGENOM" id="CLU_1695779_0_0_1"/>
<dbReference type="EMBL" id="KN839526">
    <property type="protein sequence ID" value="KIJ89663.1"/>
    <property type="molecule type" value="Genomic_DNA"/>
</dbReference>
<evidence type="ECO:0000313" key="1">
    <source>
        <dbReference type="EMBL" id="KIJ89663.1"/>
    </source>
</evidence>
<dbReference type="Proteomes" id="UP000054477">
    <property type="component" value="Unassembled WGS sequence"/>
</dbReference>
<name>A0A0C9WPV4_9AGAR</name>
<organism evidence="1 2">
    <name type="scientific">Laccaria amethystina LaAM-08-1</name>
    <dbReference type="NCBI Taxonomy" id="1095629"/>
    <lineage>
        <taxon>Eukaryota</taxon>
        <taxon>Fungi</taxon>
        <taxon>Dikarya</taxon>
        <taxon>Basidiomycota</taxon>
        <taxon>Agaricomycotina</taxon>
        <taxon>Agaricomycetes</taxon>
        <taxon>Agaricomycetidae</taxon>
        <taxon>Agaricales</taxon>
        <taxon>Agaricineae</taxon>
        <taxon>Hydnangiaceae</taxon>
        <taxon>Laccaria</taxon>
    </lineage>
</organism>
<evidence type="ECO:0000313" key="2">
    <source>
        <dbReference type="Proteomes" id="UP000054477"/>
    </source>
</evidence>
<dbReference type="AlphaFoldDB" id="A0A0C9WPV4"/>
<gene>
    <name evidence="1" type="ORF">K443DRAFT_15897</name>
</gene>
<sequence length="155" mass="17890">MLIQATFTEYQLPYTPLNVEDIRQDRRRIEPQSPFSSDTPPTLKHSFCECPAFIQLCQRCNVRSEYQALTDTLVAISCRVHRCTANASGEPHLLNRDTDVEIPDVSTKTTLLSMAKIVRWEYILNTNSELRGIYTFSCAACRLLNRRRFNPTVQF</sequence>
<accession>A0A0C9WPV4</accession>
<protein>
    <submittedName>
        <fullName evidence="1">Uncharacterized protein</fullName>
    </submittedName>
</protein>
<keyword evidence="2" id="KW-1185">Reference proteome</keyword>
<reference evidence="2" key="2">
    <citation type="submission" date="2015-01" db="EMBL/GenBank/DDBJ databases">
        <title>Evolutionary Origins and Diversification of the Mycorrhizal Mutualists.</title>
        <authorList>
            <consortium name="DOE Joint Genome Institute"/>
            <consortium name="Mycorrhizal Genomics Consortium"/>
            <person name="Kohler A."/>
            <person name="Kuo A."/>
            <person name="Nagy L.G."/>
            <person name="Floudas D."/>
            <person name="Copeland A."/>
            <person name="Barry K.W."/>
            <person name="Cichocki N."/>
            <person name="Veneault-Fourrey C."/>
            <person name="LaButti K."/>
            <person name="Lindquist E.A."/>
            <person name="Lipzen A."/>
            <person name="Lundell T."/>
            <person name="Morin E."/>
            <person name="Murat C."/>
            <person name="Riley R."/>
            <person name="Ohm R."/>
            <person name="Sun H."/>
            <person name="Tunlid A."/>
            <person name="Henrissat B."/>
            <person name="Grigoriev I.V."/>
            <person name="Hibbett D.S."/>
            <person name="Martin F."/>
        </authorList>
    </citation>
    <scope>NUCLEOTIDE SEQUENCE [LARGE SCALE GENOMIC DNA]</scope>
    <source>
        <strain evidence="2">LaAM-08-1</strain>
    </source>
</reference>
<proteinExistence type="predicted"/>
<reference evidence="1 2" key="1">
    <citation type="submission" date="2014-04" db="EMBL/GenBank/DDBJ databases">
        <authorList>
            <consortium name="DOE Joint Genome Institute"/>
            <person name="Kuo A."/>
            <person name="Kohler A."/>
            <person name="Nagy L.G."/>
            <person name="Floudas D."/>
            <person name="Copeland A."/>
            <person name="Barry K.W."/>
            <person name="Cichocki N."/>
            <person name="Veneault-Fourrey C."/>
            <person name="LaButti K."/>
            <person name="Lindquist E.A."/>
            <person name="Lipzen A."/>
            <person name="Lundell T."/>
            <person name="Morin E."/>
            <person name="Murat C."/>
            <person name="Sun H."/>
            <person name="Tunlid A."/>
            <person name="Henrissat B."/>
            <person name="Grigoriev I.V."/>
            <person name="Hibbett D.S."/>
            <person name="Martin F."/>
            <person name="Nordberg H.P."/>
            <person name="Cantor M.N."/>
            <person name="Hua S.X."/>
        </authorList>
    </citation>
    <scope>NUCLEOTIDE SEQUENCE [LARGE SCALE GENOMIC DNA]</scope>
    <source>
        <strain evidence="1 2">LaAM-08-1</strain>
    </source>
</reference>